<dbReference type="OrthoDB" id="3405422at2"/>
<dbReference type="Pfam" id="PF10935">
    <property type="entry name" value="DUF2637"/>
    <property type="match status" value="1"/>
</dbReference>
<feature type="transmembrane region" description="Helical" evidence="1">
    <location>
        <begin position="49"/>
        <end position="70"/>
    </location>
</feature>
<dbReference type="RefSeq" id="WP_151568040.1">
    <property type="nucleotide sequence ID" value="NZ_WBMT01000024.1"/>
</dbReference>
<keyword evidence="1" id="KW-1133">Transmembrane helix</keyword>
<dbReference type="Proteomes" id="UP000468735">
    <property type="component" value="Unassembled WGS sequence"/>
</dbReference>
<keyword evidence="3" id="KW-1185">Reference proteome</keyword>
<feature type="transmembrane region" description="Helical" evidence="1">
    <location>
        <begin position="115"/>
        <end position="138"/>
    </location>
</feature>
<reference evidence="2 3" key="1">
    <citation type="submission" date="2019-09" db="EMBL/GenBank/DDBJ databases">
        <title>Actinomadura physcomitrii sp. nov., a novel actinomycete isolated from moss [Physcomitrium sphaericum (Ludw) Fuernr].</title>
        <authorList>
            <person name="Zhuang X."/>
            <person name="Liu C."/>
        </authorList>
    </citation>
    <scope>NUCLEOTIDE SEQUENCE [LARGE SCALE GENOMIC DNA]</scope>
    <source>
        <strain evidence="2 3">HMC1</strain>
    </source>
</reference>
<proteinExistence type="predicted"/>
<comment type="caution">
    <text evidence="2">The sequence shown here is derived from an EMBL/GenBank/DDBJ whole genome shotgun (WGS) entry which is preliminary data.</text>
</comment>
<evidence type="ECO:0000313" key="3">
    <source>
        <dbReference type="Proteomes" id="UP000468735"/>
    </source>
</evidence>
<organism evidence="2 3">
    <name type="scientific">Actinomadura rudentiformis</name>
    <dbReference type="NCBI Taxonomy" id="359158"/>
    <lineage>
        <taxon>Bacteria</taxon>
        <taxon>Bacillati</taxon>
        <taxon>Actinomycetota</taxon>
        <taxon>Actinomycetes</taxon>
        <taxon>Streptosporangiales</taxon>
        <taxon>Thermomonosporaceae</taxon>
        <taxon>Actinomadura</taxon>
    </lineage>
</organism>
<evidence type="ECO:0000313" key="2">
    <source>
        <dbReference type="EMBL" id="KAB2341869.1"/>
    </source>
</evidence>
<protein>
    <submittedName>
        <fullName evidence="2">DUF2637 domain-containing protein</fullName>
    </submittedName>
</protein>
<keyword evidence="1" id="KW-0472">Membrane</keyword>
<keyword evidence="1" id="KW-0812">Transmembrane</keyword>
<dbReference type="InterPro" id="IPR021235">
    <property type="entry name" value="DUF2637"/>
</dbReference>
<name>A0A6H9YK41_9ACTN</name>
<feature type="transmembrane region" description="Helical" evidence="1">
    <location>
        <begin position="82"/>
        <end position="103"/>
    </location>
</feature>
<dbReference type="EMBL" id="WBMT01000024">
    <property type="protein sequence ID" value="KAB2341869.1"/>
    <property type="molecule type" value="Genomic_DNA"/>
</dbReference>
<evidence type="ECO:0000256" key="1">
    <source>
        <dbReference type="SAM" id="Phobius"/>
    </source>
</evidence>
<dbReference type="AlphaFoldDB" id="A0A6H9YK41"/>
<accession>A0A6H9YK41</accession>
<sequence length="271" mass="28677">MNPAKIWATGAFLLGVAVSISANVAHTYYPSPETLQEAHKTAETWKPEFGAQLAAAFYPLALLLVVELLGRVQWPSTWGWVAARYGGTAVVAGVAAVVSYRHMAALLEAYGEDDLTATIGPLAVDGLMVVASFALLALGSAQERHGVSGGDTLPAAAEEPVADGYALWDDIEPEPHTPALSWWPLPALEAAEPEIPSEPNGVSEPEPVHAVLDVPADVLARAREVFASELDEGQVPGIRPIRRALKCGQPRAQQVQAYLAELANGVRVPAQ</sequence>
<gene>
    <name evidence="2" type="ORF">F8566_40540</name>
</gene>